<evidence type="ECO:0000256" key="1">
    <source>
        <dbReference type="SAM" id="MobiDB-lite"/>
    </source>
</evidence>
<feature type="domain" description="DUF3048" evidence="2">
    <location>
        <begin position="62"/>
        <end position="202"/>
    </location>
</feature>
<dbReference type="KEGG" id="psua:FLK61_27165"/>
<dbReference type="InterPro" id="IPR021416">
    <property type="entry name" value="DUF3048_N"/>
</dbReference>
<evidence type="ECO:0000313" key="4">
    <source>
        <dbReference type="EMBL" id="QKS70436.1"/>
    </source>
</evidence>
<proteinExistence type="predicted"/>
<protein>
    <submittedName>
        <fullName evidence="4">DUF3048 domain-containing protein</fullName>
    </submittedName>
</protein>
<evidence type="ECO:0000313" key="5">
    <source>
        <dbReference type="Proteomes" id="UP000318138"/>
    </source>
</evidence>
<accession>A0A859FDY2</accession>
<evidence type="ECO:0000259" key="3">
    <source>
        <dbReference type="Pfam" id="PF17479"/>
    </source>
</evidence>
<feature type="region of interest" description="Disordered" evidence="1">
    <location>
        <begin position="24"/>
        <end position="68"/>
    </location>
</feature>
<keyword evidence="5" id="KW-1185">Reference proteome</keyword>
<feature type="compositionally biased region" description="Polar residues" evidence="1">
    <location>
        <begin position="56"/>
        <end position="68"/>
    </location>
</feature>
<dbReference type="InterPro" id="IPR023158">
    <property type="entry name" value="YerB-like_sf"/>
</dbReference>
<reference evidence="5" key="1">
    <citation type="submission" date="2019-07" db="EMBL/GenBank/DDBJ databases">
        <title>Bacillus alkalisoli sp. nov. isolated from saline soil.</title>
        <authorList>
            <person name="Sun J.-Q."/>
            <person name="Xu L."/>
        </authorList>
    </citation>
    <scope>NUCLEOTIDE SEQUENCE [LARGE SCALE GENOMIC DNA]</scope>
    <source>
        <strain evidence="5">M4U3P1</strain>
    </source>
</reference>
<dbReference type="PROSITE" id="PS51257">
    <property type="entry name" value="PROKAR_LIPOPROTEIN"/>
    <property type="match status" value="1"/>
</dbReference>
<dbReference type="Pfam" id="PF17479">
    <property type="entry name" value="DUF3048_C"/>
    <property type="match status" value="1"/>
</dbReference>
<name>A0A859FDY2_9BACI</name>
<feature type="domain" description="DUF3048" evidence="3">
    <location>
        <begin position="230"/>
        <end position="338"/>
    </location>
</feature>
<organism evidence="4 5">
    <name type="scientific">Paenalkalicoccus suaedae</name>
    <dbReference type="NCBI Taxonomy" id="2592382"/>
    <lineage>
        <taxon>Bacteria</taxon>
        <taxon>Bacillati</taxon>
        <taxon>Bacillota</taxon>
        <taxon>Bacilli</taxon>
        <taxon>Bacillales</taxon>
        <taxon>Bacillaceae</taxon>
        <taxon>Paenalkalicoccus</taxon>
    </lineage>
</organism>
<dbReference type="AlphaFoldDB" id="A0A859FDY2"/>
<dbReference type="Gene3D" id="3.50.90.10">
    <property type="entry name" value="YerB-like"/>
    <property type="match status" value="1"/>
</dbReference>
<dbReference type="Proteomes" id="UP000318138">
    <property type="component" value="Chromosome"/>
</dbReference>
<sequence>MRAWIKGMAIIGVIIACTACQNNEEPSANNESDSPEVNEEATTPNNSNDEAEEESFTYTSPLTGVGTNDETTHRAFGVMIENSAQARPQTGLYQADVVYEVLSEGRITRMLAIYHSTRPDDVGPVRSARDYYIFLNNGFDAIYASAGGSPQAFELIQRGAVNAISGLEFDGIHFRRSSDRSAPHNLYTSYDDLVAAAERLGFTTEDMEPPALPFNDNAISENTIDVNEVSISYGSALNDVSFDYYEELSGYIRSVGGEPMNDYIDDNPVAPRNLFIVEANHRVIDDVGRRDIDIESGGRGYLIYDGQAVEVDWQNEEGIILPFQDEEALSFLPGRTWISIVPSLDDVTLINE</sequence>
<dbReference type="EMBL" id="CP041372">
    <property type="protein sequence ID" value="QKS70436.1"/>
    <property type="molecule type" value="Genomic_DNA"/>
</dbReference>
<evidence type="ECO:0000259" key="2">
    <source>
        <dbReference type="Pfam" id="PF11258"/>
    </source>
</evidence>
<dbReference type="RefSeq" id="WP_176008474.1">
    <property type="nucleotide sequence ID" value="NZ_CP041372.2"/>
</dbReference>
<gene>
    <name evidence="4" type="ORF">FLK61_27165</name>
</gene>
<dbReference type="SUPFAM" id="SSF159774">
    <property type="entry name" value="YerB-like"/>
    <property type="match status" value="1"/>
</dbReference>
<dbReference type="Pfam" id="PF11258">
    <property type="entry name" value="DUF3048"/>
    <property type="match status" value="1"/>
</dbReference>
<dbReference type="InterPro" id="IPR035328">
    <property type="entry name" value="DUF3048_C"/>
</dbReference>